<dbReference type="InterPro" id="IPR002842">
    <property type="entry name" value="ATPase_V1_Esu"/>
</dbReference>
<dbReference type="InterPro" id="IPR038495">
    <property type="entry name" value="ATPase_E_C"/>
</dbReference>
<evidence type="ECO:0000256" key="1">
    <source>
        <dbReference type="ARBA" id="ARBA00005901"/>
    </source>
</evidence>
<dbReference type="GO" id="GO:0033178">
    <property type="term" value="C:proton-transporting two-sector ATPase complex, catalytic domain"/>
    <property type="evidence" value="ECO:0007669"/>
    <property type="project" value="InterPro"/>
</dbReference>
<organism evidence="6 7">
    <name type="scientific">Candidatus Abyssobacteria bacterium SURF_17</name>
    <dbReference type="NCBI Taxonomy" id="2093361"/>
    <lineage>
        <taxon>Bacteria</taxon>
        <taxon>Pseudomonadati</taxon>
        <taxon>Candidatus Hydrogenedentota</taxon>
        <taxon>Candidatus Abyssobacteria</taxon>
    </lineage>
</organism>
<reference evidence="6 7" key="1">
    <citation type="journal article" date="2017" name="ISME J.">
        <title>Energy and carbon metabolisms in a deep terrestrial subsurface fluid microbial community.</title>
        <authorList>
            <person name="Momper L."/>
            <person name="Jungbluth S.P."/>
            <person name="Lee M.D."/>
            <person name="Amend J.P."/>
        </authorList>
    </citation>
    <scope>NUCLEOTIDE SEQUENCE [LARGE SCALE GENOMIC DNA]</scope>
    <source>
        <strain evidence="6">SURF_17</strain>
    </source>
</reference>
<keyword evidence="5" id="KW-0175">Coiled coil</keyword>
<protein>
    <recommendedName>
        <fullName evidence="4">V-type proton ATPase subunit E</fullName>
    </recommendedName>
    <alternativeName>
        <fullName evidence="4">V-ATPase subunit E</fullName>
    </alternativeName>
</protein>
<keyword evidence="4" id="KW-0066">ATP synthesis</keyword>
<comment type="caution">
    <text evidence="6">The sequence shown here is derived from an EMBL/GenBank/DDBJ whole genome shotgun (WGS) entry which is preliminary data.</text>
</comment>
<evidence type="ECO:0000256" key="3">
    <source>
        <dbReference type="ARBA" id="ARBA00023065"/>
    </source>
</evidence>
<gene>
    <name evidence="4" type="primary">atpE</name>
    <name evidence="6" type="ORF">C4532_02645</name>
</gene>
<evidence type="ECO:0000256" key="5">
    <source>
        <dbReference type="SAM" id="Coils"/>
    </source>
</evidence>
<dbReference type="GO" id="GO:0042777">
    <property type="term" value="P:proton motive force-driven plasma membrane ATP synthesis"/>
    <property type="evidence" value="ECO:0007669"/>
    <property type="project" value="UniProtKB-UniRule"/>
</dbReference>
<name>A0A419F7V7_9BACT</name>
<comment type="function">
    <text evidence="4">Produces ATP from ADP in the presence of a proton gradient across the membrane.</text>
</comment>
<evidence type="ECO:0000256" key="2">
    <source>
        <dbReference type="ARBA" id="ARBA00022448"/>
    </source>
</evidence>
<sequence length="202" mass="22836">MALEHIIRKIDEDARAEAESLLSLARAEADSIKEKARKQAEELRAELLREAEKKAKEHANRIQVLAGLEQRKETLKEKRNLVEEAFTRAEEKIRTLAPDEYCALLKPLIVSAVESGREEIIPSAAHRHLFTPDFLKEINDELGPQRSQLRLSEESGDFAAGFILRESNKETNLTLESIIKDRRDQIEPSIAAILFGEDGKNG</sequence>
<proteinExistence type="inferred from homology"/>
<comment type="similarity">
    <text evidence="1 4">Belongs to the V-ATPase E subunit family.</text>
</comment>
<keyword evidence="2 4" id="KW-0813">Transport</keyword>
<evidence type="ECO:0000256" key="4">
    <source>
        <dbReference type="HAMAP-Rule" id="MF_00311"/>
    </source>
</evidence>
<dbReference type="Pfam" id="PF01991">
    <property type="entry name" value="vATP-synt_E"/>
    <property type="match status" value="1"/>
</dbReference>
<dbReference type="Gene3D" id="3.30.2320.30">
    <property type="entry name" value="ATP synthase, E subunit, C-terminal"/>
    <property type="match status" value="1"/>
</dbReference>
<dbReference type="Gene3D" id="1.20.5.620">
    <property type="entry name" value="F1F0 ATP synthase subunit B, membrane domain"/>
    <property type="match status" value="1"/>
</dbReference>
<dbReference type="GO" id="GO:0046961">
    <property type="term" value="F:proton-transporting ATPase activity, rotational mechanism"/>
    <property type="evidence" value="ECO:0007669"/>
    <property type="project" value="InterPro"/>
</dbReference>
<keyword evidence="4" id="KW-0375">Hydrogen ion transport</keyword>
<dbReference type="Proteomes" id="UP000285961">
    <property type="component" value="Unassembled WGS sequence"/>
</dbReference>
<dbReference type="HAMAP" id="MF_00311">
    <property type="entry name" value="ATP_synth_E_arch"/>
    <property type="match status" value="1"/>
</dbReference>
<keyword evidence="3 4" id="KW-0406">Ion transport</keyword>
<dbReference type="EMBL" id="QZKI01000015">
    <property type="protein sequence ID" value="RJP74460.1"/>
    <property type="molecule type" value="Genomic_DNA"/>
</dbReference>
<evidence type="ECO:0000313" key="7">
    <source>
        <dbReference type="Proteomes" id="UP000285961"/>
    </source>
</evidence>
<feature type="coiled-coil region" evidence="5">
    <location>
        <begin position="15"/>
        <end position="92"/>
    </location>
</feature>
<accession>A0A419F7V7</accession>
<dbReference type="GO" id="GO:0046933">
    <property type="term" value="F:proton-transporting ATP synthase activity, rotational mechanism"/>
    <property type="evidence" value="ECO:0007669"/>
    <property type="project" value="UniProtKB-UniRule"/>
</dbReference>
<evidence type="ECO:0000313" key="6">
    <source>
        <dbReference type="EMBL" id="RJP74460.1"/>
    </source>
</evidence>
<dbReference type="GO" id="GO:0005524">
    <property type="term" value="F:ATP binding"/>
    <property type="evidence" value="ECO:0007669"/>
    <property type="project" value="UniProtKB-UniRule"/>
</dbReference>
<dbReference type="SUPFAM" id="SSF160527">
    <property type="entry name" value="V-type ATPase subunit E-like"/>
    <property type="match status" value="1"/>
</dbReference>
<dbReference type="AlphaFoldDB" id="A0A419F7V7"/>